<keyword evidence="5 8" id="KW-0010">Activator</keyword>
<dbReference type="GeneID" id="36514671"/>
<evidence type="ECO:0000313" key="10">
    <source>
        <dbReference type="Proteomes" id="UP000238350"/>
    </source>
</evidence>
<dbReference type="AlphaFoldDB" id="A0A2T0FE68"/>
<keyword evidence="6 8" id="KW-0804">Transcription</keyword>
<evidence type="ECO:0000256" key="3">
    <source>
        <dbReference type="ARBA" id="ARBA00019660"/>
    </source>
</evidence>
<keyword evidence="10" id="KW-1185">Reference proteome</keyword>
<dbReference type="PANTHER" id="PTHR13186">
    <property type="entry name" value="MEDIATOR OF RNA POLYMERASE II TRANSCRIPTION SUBUNIT 31"/>
    <property type="match status" value="1"/>
</dbReference>
<evidence type="ECO:0000256" key="1">
    <source>
        <dbReference type="ARBA" id="ARBA00004123"/>
    </source>
</evidence>
<dbReference type="Gene3D" id="1.10.10.1340">
    <property type="entry name" value="Mediator of RNA polymerase II, submodule Med31 (Soh1)"/>
    <property type="match status" value="1"/>
</dbReference>
<dbReference type="GO" id="GO:0003712">
    <property type="term" value="F:transcription coregulator activity"/>
    <property type="evidence" value="ECO:0007669"/>
    <property type="project" value="InterPro"/>
</dbReference>
<comment type="subcellular location">
    <subcellularLocation>
        <location evidence="1 8">Nucleus</location>
    </subcellularLocation>
</comment>
<dbReference type="InterPro" id="IPR038089">
    <property type="entry name" value="Med31_sf"/>
</dbReference>
<name>A0A2T0FE68_9ASCO</name>
<accession>A0A2T0FE68</accession>
<dbReference type="RefSeq" id="XP_024663248.1">
    <property type="nucleotide sequence ID" value="XM_024807480.1"/>
</dbReference>
<comment type="caution">
    <text evidence="9">The sequence shown here is derived from an EMBL/GenBank/DDBJ whole genome shotgun (WGS) entry which is preliminary data.</text>
</comment>
<dbReference type="Pfam" id="PF05669">
    <property type="entry name" value="Med31"/>
    <property type="match status" value="1"/>
</dbReference>
<evidence type="ECO:0000256" key="4">
    <source>
        <dbReference type="ARBA" id="ARBA00023015"/>
    </source>
</evidence>
<sequence>MESGPSPTRWEVELEFVQSLANPMYVHFLAQNQFLEDPRFLRYLEYLEYWREPENAKSIVYPNCLHMLTLLKQPTFRQEICKVEVAKMIMDDYYAKWAGDSAEEMQQ</sequence>
<gene>
    <name evidence="9" type="ORF">B9G98_00922</name>
</gene>
<dbReference type="EMBL" id="NDIQ01000001">
    <property type="protein sequence ID" value="PRT53302.1"/>
    <property type="molecule type" value="Genomic_DNA"/>
</dbReference>
<organism evidence="9 10">
    <name type="scientific">Wickerhamiella sorbophila</name>
    <dbReference type="NCBI Taxonomy" id="45607"/>
    <lineage>
        <taxon>Eukaryota</taxon>
        <taxon>Fungi</taxon>
        <taxon>Dikarya</taxon>
        <taxon>Ascomycota</taxon>
        <taxon>Saccharomycotina</taxon>
        <taxon>Dipodascomycetes</taxon>
        <taxon>Dipodascales</taxon>
        <taxon>Trichomonascaceae</taxon>
        <taxon>Wickerhamiella</taxon>
    </lineage>
</organism>
<dbReference type="GO" id="GO:0016592">
    <property type="term" value="C:mediator complex"/>
    <property type="evidence" value="ECO:0007669"/>
    <property type="project" value="InterPro"/>
</dbReference>
<protein>
    <recommendedName>
        <fullName evidence="3 8">Mediator of RNA polymerase II transcription subunit 31</fullName>
    </recommendedName>
</protein>
<evidence type="ECO:0000256" key="7">
    <source>
        <dbReference type="ARBA" id="ARBA00023242"/>
    </source>
</evidence>
<dbReference type="OrthoDB" id="10257739at2759"/>
<reference evidence="9 10" key="1">
    <citation type="submission" date="2017-04" db="EMBL/GenBank/DDBJ databases">
        <title>Genome sequencing of [Candida] sorbophila.</title>
        <authorList>
            <person name="Ahn J.O."/>
        </authorList>
    </citation>
    <scope>NUCLEOTIDE SEQUENCE [LARGE SCALE GENOMIC DNA]</scope>
    <source>
        <strain evidence="9 10">DS02</strain>
    </source>
</reference>
<dbReference type="GO" id="GO:0006355">
    <property type="term" value="P:regulation of DNA-templated transcription"/>
    <property type="evidence" value="ECO:0007669"/>
    <property type="project" value="InterPro"/>
</dbReference>
<dbReference type="InterPro" id="IPR008831">
    <property type="entry name" value="Mediator_Med31"/>
</dbReference>
<evidence type="ECO:0000256" key="8">
    <source>
        <dbReference type="RuleBase" id="RU364129"/>
    </source>
</evidence>
<keyword evidence="7 8" id="KW-0539">Nucleus</keyword>
<comment type="subunit">
    <text evidence="8">Component of the Mediator complex.</text>
</comment>
<proteinExistence type="inferred from homology"/>
<dbReference type="STRING" id="45607.A0A2T0FE68"/>
<evidence type="ECO:0000256" key="6">
    <source>
        <dbReference type="ARBA" id="ARBA00023163"/>
    </source>
</evidence>
<keyword evidence="4 8" id="KW-0805">Transcription regulation</keyword>
<comment type="similarity">
    <text evidence="2 8">Belongs to the Mediator complex subunit 31 family.</text>
</comment>
<comment type="function">
    <text evidence="8">Component of the Mediator complex, a coactivator involved in the regulated transcription of nearly all RNA polymerase II-dependent genes. Mediator functions as a bridge to convey information from gene-specific regulatory proteins to the basal RNA polymerase II transcription machinery. Mediator is recruited to promoters by direct interactions with regulatory proteins and serves as a scaffold for the assembly of a functional preinitiation complex with RNA polymerase II and the general transcription factors.</text>
</comment>
<evidence type="ECO:0000313" key="9">
    <source>
        <dbReference type="EMBL" id="PRT53302.1"/>
    </source>
</evidence>
<evidence type="ECO:0000256" key="5">
    <source>
        <dbReference type="ARBA" id="ARBA00023159"/>
    </source>
</evidence>
<evidence type="ECO:0000256" key="2">
    <source>
        <dbReference type="ARBA" id="ARBA00006378"/>
    </source>
</evidence>
<dbReference type="Proteomes" id="UP000238350">
    <property type="component" value="Unassembled WGS sequence"/>
</dbReference>